<reference evidence="1 2" key="1">
    <citation type="journal article" date="2019" name="Nat. Ecol. Evol.">
        <title>Megaphylogeny resolves global patterns of mushroom evolution.</title>
        <authorList>
            <person name="Varga T."/>
            <person name="Krizsan K."/>
            <person name="Foldi C."/>
            <person name="Dima B."/>
            <person name="Sanchez-Garcia M."/>
            <person name="Sanchez-Ramirez S."/>
            <person name="Szollosi G.J."/>
            <person name="Szarkandi J.G."/>
            <person name="Papp V."/>
            <person name="Albert L."/>
            <person name="Andreopoulos W."/>
            <person name="Angelini C."/>
            <person name="Antonin V."/>
            <person name="Barry K.W."/>
            <person name="Bougher N.L."/>
            <person name="Buchanan P."/>
            <person name="Buyck B."/>
            <person name="Bense V."/>
            <person name="Catcheside P."/>
            <person name="Chovatia M."/>
            <person name="Cooper J."/>
            <person name="Damon W."/>
            <person name="Desjardin D."/>
            <person name="Finy P."/>
            <person name="Geml J."/>
            <person name="Haridas S."/>
            <person name="Hughes K."/>
            <person name="Justo A."/>
            <person name="Karasinski D."/>
            <person name="Kautmanova I."/>
            <person name="Kiss B."/>
            <person name="Kocsube S."/>
            <person name="Kotiranta H."/>
            <person name="LaButti K.M."/>
            <person name="Lechner B.E."/>
            <person name="Liimatainen K."/>
            <person name="Lipzen A."/>
            <person name="Lukacs Z."/>
            <person name="Mihaltcheva S."/>
            <person name="Morgado L.N."/>
            <person name="Niskanen T."/>
            <person name="Noordeloos M.E."/>
            <person name="Ohm R.A."/>
            <person name="Ortiz-Santana B."/>
            <person name="Ovrebo C."/>
            <person name="Racz N."/>
            <person name="Riley R."/>
            <person name="Savchenko A."/>
            <person name="Shiryaev A."/>
            <person name="Soop K."/>
            <person name="Spirin V."/>
            <person name="Szebenyi C."/>
            <person name="Tomsovsky M."/>
            <person name="Tulloss R.E."/>
            <person name="Uehling J."/>
            <person name="Grigoriev I.V."/>
            <person name="Vagvolgyi C."/>
            <person name="Papp T."/>
            <person name="Martin F.M."/>
            <person name="Miettinen O."/>
            <person name="Hibbett D.S."/>
            <person name="Nagy L.G."/>
        </authorList>
    </citation>
    <scope>NUCLEOTIDE SEQUENCE [LARGE SCALE GENOMIC DNA]</scope>
    <source>
        <strain evidence="1 2">CBS 166.37</strain>
    </source>
</reference>
<dbReference type="OrthoDB" id="10054765at2759"/>
<organism evidence="1 2">
    <name type="scientific">Crucibulum laeve</name>
    <dbReference type="NCBI Taxonomy" id="68775"/>
    <lineage>
        <taxon>Eukaryota</taxon>
        <taxon>Fungi</taxon>
        <taxon>Dikarya</taxon>
        <taxon>Basidiomycota</taxon>
        <taxon>Agaricomycotina</taxon>
        <taxon>Agaricomycetes</taxon>
        <taxon>Agaricomycetidae</taxon>
        <taxon>Agaricales</taxon>
        <taxon>Agaricineae</taxon>
        <taxon>Nidulariaceae</taxon>
        <taxon>Crucibulum</taxon>
    </lineage>
</organism>
<evidence type="ECO:0000313" key="1">
    <source>
        <dbReference type="EMBL" id="TFK31006.1"/>
    </source>
</evidence>
<dbReference type="EMBL" id="ML214057">
    <property type="protein sequence ID" value="TFK31006.1"/>
    <property type="molecule type" value="Genomic_DNA"/>
</dbReference>
<sequence length="344" mass="36923">MPYFRKSTLRILGTRCRSNNPTYATRSYAVVSPLIISQAPPPSALPGCLSLLDKTILTALSKNGNNRNPSLKRLLSETIENAGVVLDVSLPYESRPSEARRPKFALSNEKSKANDPNDILLVAHTMQDGSDHKVMVSSGFALNAPSPREGESLILTYTPLSATAAQGKKSSGSFVITGSGDSLSLHPVSSVVSSLAKPDLLLLSCRLSKGAVNTLPTSPYLVHSDTSIRVHFVMNDKPADPGWTPWIGRTWRKWVSGKIDGYRDFAGNETKPGTYDNLSHLLFTPPSTPDSHGGPIIDEESGAVVGVVLGTRIDANRITGAQGWGVPAETIYEMFSLPGLEGKK</sequence>
<dbReference type="AlphaFoldDB" id="A0A5C3LGH9"/>
<proteinExistence type="predicted"/>
<dbReference type="STRING" id="68775.A0A5C3LGH9"/>
<name>A0A5C3LGH9_9AGAR</name>
<evidence type="ECO:0008006" key="3">
    <source>
        <dbReference type="Google" id="ProtNLM"/>
    </source>
</evidence>
<accession>A0A5C3LGH9</accession>
<gene>
    <name evidence="1" type="ORF">BDQ12DRAFT_701669</name>
</gene>
<evidence type="ECO:0000313" key="2">
    <source>
        <dbReference type="Proteomes" id="UP000308652"/>
    </source>
</evidence>
<protein>
    <recommendedName>
        <fullName evidence="3">Trypsin-like cysteine/serine peptidase domain-containing protein</fullName>
    </recommendedName>
</protein>
<keyword evidence="2" id="KW-1185">Reference proteome</keyword>
<dbReference type="Proteomes" id="UP000308652">
    <property type="component" value="Unassembled WGS sequence"/>
</dbReference>